<gene>
    <name evidence="2" type="ORF">O181_015647</name>
</gene>
<keyword evidence="3" id="KW-1185">Reference proteome</keyword>
<protein>
    <recommendedName>
        <fullName evidence="4">Secreted protein</fullName>
    </recommendedName>
</protein>
<dbReference type="EMBL" id="AVOT02004281">
    <property type="protein sequence ID" value="MBW0475932.1"/>
    <property type="molecule type" value="Genomic_DNA"/>
</dbReference>
<dbReference type="Proteomes" id="UP000765509">
    <property type="component" value="Unassembled WGS sequence"/>
</dbReference>
<feature type="signal peptide" evidence="1">
    <location>
        <begin position="1"/>
        <end position="20"/>
    </location>
</feature>
<organism evidence="2 3">
    <name type="scientific">Austropuccinia psidii MF-1</name>
    <dbReference type="NCBI Taxonomy" id="1389203"/>
    <lineage>
        <taxon>Eukaryota</taxon>
        <taxon>Fungi</taxon>
        <taxon>Dikarya</taxon>
        <taxon>Basidiomycota</taxon>
        <taxon>Pucciniomycotina</taxon>
        <taxon>Pucciniomycetes</taxon>
        <taxon>Pucciniales</taxon>
        <taxon>Sphaerophragmiaceae</taxon>
        <taxon>Austropuccinia</taxon>
    </lineage>
</organism>
<evidence type="ECO:0000256" key="1">
    <source>
        <dbReference type="SAM" id="SignalP"/>
    </source>
</evidence>
<evidence type="ECO:0000313" key="3">
    <source>
        <dbReference type="Proteomes" id="UP000765509"/>
    </source>
</evidence>
<dbReference type="AlphaFoldDB" id="A0A9Q3GQY6"/>
<proteinExistence type="predicted"/>
<evidence type="ECO:0000313" key="2">
    <source>
        <dbReference type="EMBL" id="MBW0475932.1"/>
    </source>
</evidence>
<reference evidence="2" key="1">
    <citation type="submission" date="2021-03" db="EMBL/GenBank/DDBJ databases">
        <title>Draft genome sequence of rust myrtle Austropuccinia psidii MF-1, a brazilian biotype.</title>
        <authorList>
            <person name="Quecine M.C."/>
            <person name="Pachon D.M.R."/>
            <person name="Bonatelli M.L."/>
            <person name="Correr F.H."/>
            <person name="Franceschini L.M."/>
            <person name="Leite T.F."/>
            <person name="Margarido G.R.A."/>
            <person name="Almeida C.A."/>
            <person name="Ferrarezi J.A."/>
            <person name="Labate C.A."/>
        </authorList>
    </citation>
    <scope>NUCLEOTIDE SEQUENCE</scope>
    <source>
        <strain evidence="2">MF-1</strain>
    </source>
</reference>
<accession>A0A9Q3GQY6</accession>
<feature type="chain" id="PRO_5040277321" description="Secreted protein" evidence="1">
    <location>
        <begin position="21"/>
        <end position="144"/>
    </location>
</feature>
<comment type="caution">
    <text evidence="2">The sequence shown here is derived from an EMBL/GenBank/DDBJ whole genome shotgun (WGS) entry which is preliminary data.</text>
</comment>
<sequence>MFKYLYIAIFSLSLFWSVISFHVICTDQYDSYSLESTGQVVCSNTTLRTTRYTCPSNKCTTTLGGTIAKNLVFTKCQVGAIKHYPFVWPKYIYRNQRGNIQVRGQWSTKADGDRQDFQPLVNCKIDGNNSVNTVRAVCDDCVLK</sequence>
<name>A0A9Q3GQY6_9BASI</name>
<keyword evidence="1" id="KW-0732">Signal</keyword>
<evidence type="ECO:0008006" key="4">
    <source>
        <dbReference type="Google" id="ProtNLM"/>
    </source>
</evidence>